<dbReference type="PANTHER" id="PTHR34309">
    <property type="entry name" value="SLR1406 PROTEIN"/>
    <property type="match status" value="1"/>
</dbReference>
<sequence length="138" mass="13944">MTVSLALAEALLASVKTAVETHRFPPVSAVVLDGGGHLTAFARMDGTFLATIDIAMRKARTAVLFQANSEDVGMNLHPNGPAYSLENSNGGLVGIAGGIPLRNAEGVVIGAIGVSGATKEQDGQIAAFAVEAVSGSRA</sequence>
<dbReference type="Proteomes" id="UP000029481">
    <property type="component" value="Chromosome"/>
</dbReference>
<reference evidence="1 2" key="1">
    <citation type="submission" date="2014-09" db="EMBL/GenBank/DDBJ databases">
        <title>Cedecea neteri SSMD04 Genome Sequencing.</title>
        <authorList>
            <person name="Tan J.-Y."/>
        </authorList>
    </citation>
    <scope>NUCLEOTIDE SEQUENCE [LARGE SCALE GENOMIC DNA]</scope>
    <source>
        <strain evidence="1 2">SSMD04</strain>
    </source>
</reference>
<dbReference type="Pfam" id="PF03928">
    <property type="entry name" value="HbpS-like"/>
    <property type="match status" value="1"/>
</dbReference>
<dbReference type="Gene3D" id="3.30.450.150">
    <property type="entry name" value="Haem-degrading domain"/>
    <property type="match status" value="1"/>
</dbReference>
<dbReference type="KEGG" id="cnt:JT31_20160"/>
<protein>
    <recommendedName>
        <fullName evidence="3">Heme-binding protein</fullName>
    </recommendedName>
</protein>
<dbReference type="RefSeq" id="WP_038481164.1">
    <property type="nucleotide sequence ID" value="NZ_CP009451.1"/>
</dbReference>
<dbReference type="EMBL" id="CP009451">
    <property type="protein sequence ID" value="AIR06848.1"/>
    <property type="molecule type" value="Genomic_DNA"/>
</dbReference>
<accession>A0A089Q3J8</accession>
<dbReference type="OrthoDB" id="9800768at2"/>
<evidence type="ECO:0008006" key="3">
    <source>
        <dbReference type="Google" id="ProtNLM"/>
    </source>
</evidence>
<keyword evidence="2" id="KW-1185">Reference proteome</keyword>
<evidence type="ECO:0000313" key="2">
    <source>
        <dbReference type="Proteomes" id="UP000029481"/>
    </source>
</evidence>
<gene>
    <name evidence="1" type="ORF">JT31_20160</name>
</gene>
<dbReference type="InterPro" id="IPR052517">
    <property type="entry name" value="GlcG_carb_metab_protein"/>
</dbReference>
<evidence type="ECO:0000313" key="1">
    <source>
        <dbReference type="EMBL" id="AIR06848.1"/>
    </source>
</evidence>
<dbReference type="SUPFAM" id="SSF143744">
    <property type="entry name" value="GlcG-like"/>
    <property type="match status" value="1"/>
</dbReference>
<dbReference type="PANTHER" id="PTHR34309:SF1">
    <property type="entry name" value="PROTEIN GLCG"/>
    <property type="match status" value="1"/>
</dbReference>
<organism evidence="1 2">
    <name type="scientific">Cedecea neteri</name>
    <dbReference type="NCBI Taxonomy" id="158822"/>
    <lineage>
        <taxon>Bacteria</taxon>
        <taxon>Pseudomonadati</taxon>
        <taxon>Pseudomonadota</taxon>
        <taxon>Gammaproteobacteria</taxon>
        <taxon>Enterobacterales</taxon>
        <taxon>Enterobacteriaceae</taxon>
        <taxon>Cedecea</taxon>
    </lineage>
</organism>
<name>A0A089Q3J8_9ENTR</name>
<dbReference type="InterPro" id="IPR038084">
    <property type="entry name" value="PduO/GlcC-like_sf"/>
</dbReference>
<dbReference type="AlphaFoldDB" id="A0A089Q3J8"/>
<proteinExistence type="predicted"/>
<dbReference type="InterPro" id="IPR005624">
    <property type="entry name" value="PduO/GlcC-like"/>
</dbReference>